<dbReference type="InterPro" id="IPR050097">
    <property type="entry name" value="Ferredoxin-NADP_redctase_2"/>
</dbReference>
<feature type="binding site" evidence="6">
    <location>
        <position position="327"/>
    </location>
    <ligand>
        <name>FAD</name>
        <dbReference type="ChEBI" id="CHEBI:57692"/>
    </ligand>
</feature>
<keyword evidence="2 6" id="KW-0285">Flavoprotein</keyword>
<dbReference type="PRINTS" id="PR00368">
    <property type="entry name" value="FADPNR"/>
</dbReference>
<comment type="similarity">
    <text evidence="6">Belongs to the ferredoxin--NADP reductase type 2 family.</text>
</comment>
<evidence type="ECO:0000313" key="9">
    <source>
        <dbReference type="Proteomes" id="UP000199427"/>
    </source>
</evidence>
<dbReference type="Pfam" id="PF07992">
    <property type="entry name" value="Pyr_redox_2"/>
    <property type="match status" value="1"/>
</dbReference>
<dbReference type="EC" id="1.18.1.2" evidence="6"/>
<dbReference type="PANTHER" id="PTHR48105">
    <property type="entry name" value="THIOREDOXIN REDUCTASE 1-RELATED-RELATED"/>
    <property type="match status" value="1"/>
</dbReference>
<evidence type="ECO:0000256" key="4">
    <source>
        <dbReference type="ARBA" id="ARBA00022857"/>
    </source>
</evidence>
<dbReference type="STRING" id="571933.SAMN05216362_14014"/>
<feature type="binding site" evidence="6">
    <location>
        <position position="18"/>
    </location>
    <ligand>
        <name>FAD</name>
        <dbReference type="ChEBI" id="CHEBI:57692"/>
    </ligand>
</feature>
<dbReference type="GO" id="GO:0050660">
    <property type="term" value="F:flavin adenine dinucleotide binding"/>
    <property type="evidence" value="ECO:0007669"/>
    <property type="project" value="UniProtKB-UniRule"/>
</dbReference>
<organism evidence="8 9">
    <name type="scientific">Piscibacillus halophilus</name>
    <dbReference type="NCBI Taxonomy" id="571933"/>
    <lineage>
        <taxon>Bacteria</taxon>
        <taxon>Bacillati</taxon>
        <taxon>Bacillota</taxon>
        <taxon>Bacilli</taxon>
        <taxon>Bacillales</taxon>
        <taxon>Bacillaceae</taxon>
        <taxon>Piscibacillus</taxon>
    </lineage>
</organism>
<comment type="cofactor">
    <cofactor evidence="6">
        <name>FAD</name>
        <dbReference type="ChEBI" id="CHEBI:57692"/>
    </cofactor>
    <text evidence="6">Binds 1 FAD per subunit.</text>
</comment>
<dbReference type="GO" id="GO:0050661">
    <property type="term" value="F:NADP binding"/>
    <property type="evidence" value="ECO:0007669"/>
    <property type="project" value="UniProtKB-UniRule"/>
</dbReference>
<evidence type="ECO:0000259" key="7">
    <source>
        <dbReference type="Pfam" id="PF07992"/>
    </source>
</evidence>
<evidence type="ECO:0000256" key="5">
    <source>
        <dbReference type="ARBA" id="ARBA00023002"/>
    </source>
</evidence>
<dbReference type="InterPro" id="IPR036188">
    <property type="entry name" value="FAD/NAD-bd_sf"/>
</dbReference>
<feature type="domain" description="FAD/NAD(P)-binding" evidence="7">
    <location>
        <begin position="9"/>
        <end position="311"/>
    </location>
</feature>
<evidence type="ECO:0000313" key="8">
    <source>
        <dbReference type="EMBL" id="SER01520.1"/>
    </source>
</evidence>
<feature type="binding site" evidence="6">
    <location>
        <position position="45"/>
    </location>
    <ligand>
        <name>FAD</name>
        <dbReference type="ChEBI" id="CHEBI:57692"/>
    </ligand>
</feature>
<comment type="catalytic activity">
    <reaction evidence="6">
        <text>2 reduced [2Fe-2S]-[ferredoxin] + NADP(+) + H(+) = 2 oxidized [2Fe-2S]-[ferredoxin] + NADPH</text>
        <dbReference type="Rhea" id="RHEA:20125"/>
        <dbReference type="Rhea" id="RHEA-COMP:10000"/>
        <dbReference type="Rhea" id="RHEA-COMP:10001"/>
        <dbReference type="ChEBI" id="CHEBI:15378"/>
        <dbReference type="ChEBI" id="CHEBI:33737"/>
        <dbReference type="ChEBI" id="CHEBI:33738"/>
        <dbReference type="ChEBI" id="CHEBI:57783"/>
        <dbReference type="ChEBI" id="CHEBI:58349"/>
        <dbReference type="EC" id="1.18.1.2"/>
    </reaction>
</comment>
<evidence type="ECO:0000256" key="3">
    <source>
        <dbReference type="ARBA" id="ARBA00022827"/>
    </source>
</evidence>
<feature type="binding site" evidence="6">
    <location>
        <position position="286"/>
    </location>
    <ligand>
        <name>FAD</name>
        <dbReference type="ChEBI" id="CHEBI:57692"/>
    </ligand>
</feature>
<dbReference type="Proteomes" id="UP000199427">
    <property type="component" value="Unassembled WGS sequence"/>
</dbReference>
<feature type="binding site" evidence="6">
    <location>
        <position position="50"/>
    </location>
    <ligand>
        <name>FAD</name>
        <dbReference type="ChEBI" id="CHEBI:57692"/>
    </ligand>
</feature>
<evidence type="ECO:0000256" key="6">
    <source>
        <dbReference type="HAMAP-Rule" id="MF_01685"/>
    </source>
</evidence>
<feature type="binding site" evidence="6">
    <location>
        <position position="90"/>
    </location>
    <ligand>
        <name>FAD</name>
        <dbReference type="ChEBI" id="CHEBI:57692"/>
    </ligand>
</feature>
<reference evidence="8 9" key="1">
    <citation type="submission" date="2016-10" db="EMBL/GenBank/DDBJ databases">
        <authorList>
            <person name="de Groot N.N."/>
        </authorList>
    </citation>
    <scope>NUCLEOTIDE SEQUENCE [LARGE SCALE GENOMIC DNA]</scope>
    <source>
        <strain evidence="8 9">DSM 21633</strain>
    </source>
</reference>
<dbReference type="HAMAP" id="MF_01685">
    <property type="entry name" value="FENR2"/>
    <property type="match status" value="1"/>
</dbReference>
<evidence type="ECO:0000256" key="2">
    <source>
        <dbReference type="ARBA" id="ARBA00022630"/>
    </source>
</evidence>
<evidence type="ECO:0000256" key="1">
    <source>
        <dbReference type="ARBA" id="ARBA00011738"/>
    </source>
</evidence>
<accession>A0A1H9KQT9</accession>
<protein>
    <recommendedName>
        <fullName evidence="6">Ferredoxin--NADP reductase</fullName>
        <shortName evidence="6">FNR</shortName>
        <shortName evidence="6">Fd-NADP(+) reductase</shortName>
        <ecNumber evidence="6">1.18.1.2</ecNumber>
    </recommendedName>
</protein>
<dbReference type="RefSeq" id="WP_091775275.1">
    <property type="nucleotide sequence ID" value="NZ_FOES01000040.1"/>
</dbReference>
<keyword evidence="3 6" id="KW-0274">FAD</keyword>
<dbReference type="InterPro" id="IPR023753">
    <property type="entry name" value="FAD/NAD-binding_dom"/>
</dbReference>
<dbReference type="GO" id="GO:0004324">
    <property type="term" value="F:ferredoxin-NADP+ reductase activity"/>
    <property type="evidence" value="ECO:0007669"/>
    <property type="project" value="UniProtKB-UniRule"/>
</dbReference>
<feature type="binding site" evidence="6">
    <location>
        <position position="124"/>
    </location>
    <ligand>
        <name>FAD</name>
        <dbReference type="ChEBI" id="CHEBI:57692"/>
    </ligand>
</feature>
<name>A0A1H9KQT9_9BACI</name>
<keyword evidence="9" id="KW-1185">Reference proteome</keyword>
<dbReference type="EMBL" id="FOES01000040">
    <property type="protein sequence ID" value="SER01520.1"/>
    <property type="molecule type" value="Genomic_DNA"/>
</dbReference>
<keyword evidence="4 6" id="KW-0521">NADP</keyword>
<comment type="subunit">
    <text evidence="1 6">Homodimer.</text>
</comment>
<gene>
    <name evidence="8" type="ORF">SAMN05216362_14014</name>
</gene>
<dbReference type="InterPro" id="IPR022890">
    <property type="entry name" value="Fd--NADP_Rdtase_type_2"/>
</dbReference>
<sequence>MNLSEKVVDSIIIGAGPTGLFTAFYGGMREMSVKVIDSLPQVGGQLMALYPEKYIYDVAGFPKVLAKDLVNQLEKQANQFEPEICLEENVKSVEKLDEQLFKVTTSKDVHYGKTVIITSGAGAFQPRRLKHEAADKYEGNNLLYSITDLQAFKDQKVCISGGGDSAVDWALMLEGIAEEIFLVHRRDAFRAHEHSVNQLKKSTVQIKTPMVIEDLIGHGDFIEQVVLRENKGERTETLTIDALIVNHGFLSNLGAIREWGLELEKNSIVVNEKMETNIQGIYAAGDITTHAGKVKLIASGFGEAPTAISQAKHYIDPNVKIQPPHSTRVLAGANS</sequence>
<dbReference type="SUPFAM" id="SSF51905">
    <property type="entry name" value="FAD/NAD(P)-binding domain"/>
    <property type="match status" value="1"/>
</dbReference>
<dbReference type="PRINTS" id="PR00469">
    <property type="entry name" value="PNDRDTASEII"/>
</dbReference>
<dbReference type="Gene3D" id="3.50.50.60">
    <property type="entry name" value="FAD/NAD(P)-binding domain"/>
    <property type="match status" value="2"/>
</dbReference>
<feature type="binding site" evidence="6">
    <location>
        <position position="37"/>
    </location>
    <ligand>
        <name>FAD</name>
        <dbReference type="ChEBI" id="CHEBI:57692"/>
    </ligand>
</feature>
<dbReference type="AlphaFoldDB" id="A0A1H9KQT9"/>
<keyword evidence="5 6" id="KW-0560">Oxidoreductase</keyword>
<proteinExistence type="inferred from homology"/>
<dbReference type="OrthoDB" id="9806179at2"/>